<evidence type="ECO:0000256" key="12">
    <source>
        <dbReference type="ARBA" id="ARBA00023136"/>
    </source>
</evidence>
<keyword evidence="10" id="KW-1133">Transmembrane helix</keyword>
<dbReference type="PROSITE" id="PS50110">
    <property type="entry name" value="RESPONSE_REGULATORY"/>
    <property type="match status" value="1"/>
</dbReference>
<feature type="domain" description="Histidine kinase" evidence="15">
    <location>
        <begin position="206"/>
        <end position="427"/>
    </location>
</feature>
<evidence type="ECO:0000256" key="1">
    <source>
        <dbReference type="ARBA" id="ARBA00000085"/>
    </source>
</evidence>
<dbReference type="Gene3D" id="3.30.450.20">
    <property type="entry name" value="PAS domain"/>
    <property type="match status" value="1"/>
</dbReference>
<dbReference type="GO" id="GO:0000155">
    <property type="term" value="F:phosphorelay sensor kinase activity"/>
    <property type="evidence" value="ECO:0007669"/>
    <property type="project" value="InterPro"/>
</dbReference>
<keyword evidence="14" id="KW-0175">Coiled coil</keyword>
<evidence type="ECO:0000313" key="18">
    <source>
        <dbReference type="EMBL" id="TVT37387.1"/>
    </source>
</evidence>
<keyword evidence="5" id="KW-0808">Transferase</keyword>
<evidence type="ECO:0000256" key="9">
    <source>
        <dbReference type="ARBA" id="ARBA00022840"/>
    </source>
</evidence>
<dbReference type="FunFam" id="1.10.287.130:FF:000004">
    <property type="entry name" value="Ethylene receptor 1"/>
    <property type="match status" value="1"/>
</dbReference>
<dbReference type="GO" id="GO:0005524">
    <property type="term" value="F:ATP binding"/>
    <property type="evidence" value="ECO:0007669"/>
    <property type="project" value="UniProtKB-KW"/>
</dbReference>
<organism evidence="18 19">
    <name type="scientific">Hymenobacter setariae</name>
    <dbReference type="NCBI Taxonomy" id="2594794"/>
    <lineage>
        <taxon>Bacteria</taxon>
        <taxon>Pseudomonadati</taxon>
        <taxon>Bacteroidota</taxon>
        <taxon>Cytophagia</taxon>
        <taxon>Cytophagales</taxon>
        <taxon>Hymenobacteraceae</taxon>
        <taxon>Hymenobacter</taxon>
    </lineage>
</organism>
<dbReference type="Gene3D" id="1.10.287.130">
    <property type="match status" value="1"/>
</dbReference>
<sequence>MSITAFSRKMTNFVSPFSAMNPTSSIPLPVTLAEAHARILELEQQLARQQTVAAAEAEQRLFYHSILSELPVDVAVFDMAHHYRFINPHAIRSPEIRSWIIGKNDFEYCAYRGFDPERAVVRRTHFEQAVAERCQVAWEEELPQPDGSKRYYLRHFMPVHEASGQLKFVLGYGLEITDRVLAEQQMKEAREVAEMAASARTTFLATMSHEIRTPLNGVLGMAALLTKTPLTPEQRQQVGIIHSSGQHLLSVINDVLDVAKITSGKLELERISFDLVESVTRAVAPLAEQARQRALAFETEWLDVGHAWVLGDPFRLNQILLNLLSNALKFTHAGGVTLHISRLAQAAGSFTVEFRVSDTGIGIPADKLEHIFESFSQASAGTTRQFGGTGLGLHISRALVAQLGGQLTVESELGQGSTFSFVLALPEAEPPVREVPPQTQEGSLAGLRILLVEDNDINRIIASCLVQDWGAEVDEAPDGKAAIALFEQHRYDIVLMDIQLPDMTGVDITHYMRRHADPQRAQTAILALTASAYQSDMQAYLAAGMNDCISKPFDETVLWSKMMALRPSGSS</sequence>
<feature type="modified residue" description="4-aspartylphosphate" evidence="13">
    <location>
        <position position="497"/>
    </location>
</feature>
<keyword evidence="19" id="KW-1185">Reference proteome</keyword>
<dbReference type="Pfam" id="PF02518">
    <property type="entry name" value="HATPase_c"/>
    <property type="match status" value="1"/>
</dbReference>
<comment type="caution">
    <text evidence="18">The sequence shown here is derived from an EMBL/GenBank/DDBJ whole genome shotgun (WGS) entry which is preliminary data.</text>
</comment>
<dbReference type="PRINTS" id="PR00344">
    <property type="entry name" value="BCTRLSENSOR"/>
</dbReference>
<reference evidence="18 19" key="1">
    <citation type="submission" date="2019-07" db="EMBL/GenBank/DDBJ databases">
        <title>Hymenobacter sp. straun FUR1 Genome sequencing and assembly.</title>
        <authorList>
            <person name="Chhetri G."/>
        </authorList>
    </citation>
    <scope>NUCLEOTIDE SEQUENCE [LARGE SCALE GENOMIC DNA]</scope>
    <source>
        <strain evidence="18 19">Fur1</strain>
    </source>
</reference>
<evidence type="ECO:0000259" key="17">
    <source>
        <dbReference type="PROSITE" id="PS50113"/>
    </source>
</evidence>
<dbReference type="CDD" id="cd17546">
    <property type="entry name" value="REC_hyHK_CKI1_RcsC-like"/>
    <property type="match status" value="1"/>
</dbReference>
<dbReference type="InterPro" id="IPR036097">
    <property type="entry name" value="HisK_dim/P_sf"/>
</dbReference>
<feature type="domain" description="Response regulatory" evidence="16">
    <location>
        <begin position="448"/>
        <end position="566"/>
    </location>
</feature>
<dbReference type="SMART" id="SM00387">
    <property type="entry name" value="HATPase_c"/>
    <property type="match status" value="1"/>
</dbReference>
<dbReference type="Pfam" id="PF08448">
    <property type="entry name" value="PAS_4"/>
    <property type="match status" value="1"/>
</dbReference>
<dbReference type="InterPro" id="IPR004358">
    <property type="entry name" value="Sig_transdc_His_kin-like_C"/>
</dbReference>
<dbReference type="SMART" id="SM00448">
    <property type="entry name" value="REC"/>
    <property type="match status" value="1"/>
</dbReference>
<keyword evidence="11" id="KW-0902">Two-component regulatory system</keyword>
<dbReference type="GO" id="GO:0016020">
    <property type="term" value="C:membrane"/>
    <property type="evidence" value="ECO:0007669"/>
    <property type="project" value="UniProtKB-SubCell"/>
</dbReference>
<evidence type="ECO:0000256" key="14">
    <source>
        <dbReference type="SAM" id="Coils"/>
    </source>
</evidence>
<evidence type="ECO:0000256" key="13">
    <source>
        <dbReference type="PROSITE-ProRule" id="PRU00169"/>
    </source>
</evidence>
<dbReference type="Gene3D" id="3.30.565.10">
    <property type="entry name" value="Histidine kinase-like ATPase, C-terminal domain"/>
    <property type="match status" value="1"/>
</dbReference>
<dbReference type="PROSITE" id="PS50109">
    <property type="entry name" value="HIS_KIN"/>
    <property type="match status" value="1"/>
</dbReference>
<dbReference type="CDD" id="cd16922">
    <property type="entry name" value="HATPase_EvgS-ArcB-TorS-like"/>
    <property type="match status" value="1"/>
</dbReference>
<dbReference type="PANTHER" id="PTHR45339">
    <property type="entry name" value="HYBRID SIGNAL TRANSDUCTION HISTIDINE KINASE J"/>
    <property type="match status" value="1"/>
</dbReference>
<dbReference type="EC" id="2.7.13.3" evidence="3"/>
<keyword evidence="4 13" id="KW-0597">Phosphoprotein</keyword>
<evidence type="ECO:0000256" key="11">
    <source>
        <dbReference type="ARBA" id="ARBA00023012"/>
    </source>
</evidence>
<dbReference type="InterPro" id="IPR005467">
    <property type="entry name" value="His_kinase_dom"/>
</dbReference>
<keyword evidence="7" id="KW-0547">Nucleotide-binding</keyword>
<evidence type="ECO:0000256" key="6">
    <source>
        <dbReference type="ARBA" id="ARBA00022692"/>
    </source>
</evidence>
<dbReference type="Pfam" id="PF00512">
    <property type="entry name" value="HisKA"/>
    <property type="match status" value="1"/>
</dbReference>
<dbReference type="Gene3D" id="3.40.50.2300">
    <property type="match status" value="1"/>
</dbReference>
<evidence type="ECO:0000259" key="15">
    <source>
        <dbReference type="PROSITE" id="PS50109"/>
    </source>
</evidence>
<dbReference type="SMART" id="SM00388">
    <property type="entry name" value="HisKA"/>
    <property type="match status" value="1"/>
</dbReference>
<protein>
    <recommendedName>
        <fullName evidence="3">histidine kinase</fullName>
        <ecNumber evidence="3">2.7.13.3</ecNumber>
    </recommendedName>
</protein>
<dbReference type="InterPro" id="IPR036890">
    <property type="entry name" value="HATPase_C_sf"/>
</dbReference>
<accession>A0A558BLK3</accession>
<dbReference type="InterPro" id="IPR035965">
    <property type="entry name" value="PAS-like_dom_sf"/>
</dbReference>
<keyword evidence="6" id="KW-0812">Transmembrane</keyword>
<dbReference type="InterPro" id="IPR003594">
    <property type="entry name" value="HATPase_dom"/>
</dbReference>
<dbReference type="InterPro" id="IPR011006">
    <property type="entry name" value="CheY-like_superfamily"/>
</dbReference>
<feature type="coiled-coil region" evidence="14">
    <location>
        <begin position="32"/>
        <end position="59"/>
    </location>
</feature>
<proteinExistence type="predicted"/>
<evidence type="ECO:0000256" key="7">
    <source>
        <dbReference type="ARBA" id="ARBA00022741"/>
    </source>
</evidence>
<evidence type="ECO:0000256" key="3">
    <source>
        <dbReference type="ARBA" id="ARBA00012438"/>
    </source>
</evidence>
<dbReference type="AlphaFoldDB" id="A0A558BLK3"/>
<evidence type="ECO:0000256" key="4">
    <source>
        <dbReference type="ARBA" id="ARBA00022553"/>
    </source>
</evidence>
<dbReference type="InterPro" id="IPR001789">
    <property type="entry name" value="Sig_transdc_resp-reg_receiver"/>
</dbReference>
<name>A0A558BLK3_9BACT</name>
<dbReference type="SUPFAM" id="SSF55874">
    <property type="entry name" value="ATPase domain of HSP90 chaperone/DNA topoisomerase II/histidine kinase"/>
    <property type="match status" value="1"/>
</dbReference>
<keyword evidence="9" id="KW-0067">ATP-binding</keyword>
<keyword evidence="12" id="KW-0472">Membrane</keyword>
<dbReference type="PANTHER" id="PTHR45339:SF1">
    <property type="entry name" value="HYBRID SIGNAL TRANSDUCTION HISTIDINE KINASE J"/>
    <property type="match status" value="1"/>
</dbReference>
<dbReference type="Proteomes" id="UP000317624">
    <property type="component" value="Unassembled WGS sequence"/>
</dbReference>
<dbReference type="CDD" id="cd00082">
    <property type="entry name" value="HisKA"/>
    <property type="match status" value="1"/>
</dbReference>
<comment type="catalytic activity">
    <reaction evidence="1">
        <text>ATP + protein L-histidine = ADP + protein N-phospho-L-histidine.</text>
        <dbReference type="EC" id="2.7.13.3"/>
    </reaction>
</comment>
<evidence type="ECO:0000256" key="10">
    <source>
        <dbReference type="ARBA" id="ARBA00022989"/>
    </source>
</evidence>
<evidence type="ECO:0000259" key="16">
    <source>
        <dbReference type="PROSITE" id="PS50110"/>
    </source>
</evidence>
<evidence type="ECO:0000256" key="8">
    <source>
        <dbReference type="ARBA" id="ARBA00022777"/>
    </source>
</evidence>
<dbReference type="OrthoDB" id="9757990at2"/>
<dbReference type="SUPFAM" id="SSF47384">
    <property type="entry name" value="Homodimeric domain of signal transducing histidine kinase"/>
    <property type="match status" value="1"/>
</dbReference>
<dbReference type="InterPro" id="IPR013656">
    <property type="entry name" value="PAS_4"/>
</dbReference>
<dbReference type="InterPro" id="IPR000700">
    <property type="entry name" value="PAS-assoc_C"/>
</dbReference>
<dbReference type="Pfam" id="PF00072">
    <property type="entry name" value="Response_reg"/>
    <property type="match status" value="1"/>
</dbReference>
<dbReference type="FunFam" id="3.30.565.10:FF:000010">
    <property type="entry name" value="Sensor histidine kinase RcsC"/>
    <property type="match status" value="1"/>
</dbReference>
<dbReference type="EMBL" id="VMRJ01000007">
    <property type="protein sequence ID" value="TVT37387.1"/>
    <property type="molecule type" value="Genomic_DNA"/>
</dbReference>
<dbReference type="SUPFAM" id="SSF55785">
    <property type="entry name" value="PYP-like sensor domain (PAS domain)"/>
    <property type="match status" value="1"/>
</dbReference>
<gene>
    <name evidence="18" type="ORF">FNT36_23605</name>
</gene>
<feature type="domain" description="PAC" evidence="17">
    <location>
        <begin position="136"/>
        <end position="188"/>
    </location>
</feature>
<dbReference type="InterPro" id="IPR003661">
    <property type="entry name" value="HisK_dim/P_dom"/>
</dbReference>
<evidence type="ECO:0000256" key="2">
    <source>
        <dbReference type="ARBA" id="ARBA00004370"/>
    </source>
</evidence>
<dbReference type="SUPFAM" id="SSF52172">
    <property type="entry name" value="CheY-like"/>
    <property type="match status" value="1"/>
</dbReference>
<keyword evidence="8" id="KW-0418">Kinase</keyword>
<evidence type="ECO:0000256" key="5">
    <source>
        <dbReference type="ARBA" id="ARBA00022679"/>
    </source>
</evidence>
<dbReference type="PROSITE" id="PS50113">
    <property type="entry name" value="PAC"/>
    <property type="match status" value="1"/>
</dbReference>
<comment type="subcellular location">
    <subcellularLocation>
        <location evidence="2">Membrane</location>
    </subcellularLocation>
</comment>
<evidence type="ECO:0000313" key="19">
    <source>
        <dbReference type="Proteomes" id="UP000317624"/>
    </source>
</evidence>